<feature type="transmembrane region" description="Helical" evidence="6">
    <location>
        <begin position="12"/>
        <end position="31"/>
    </location>
</feature>
<feature type="transmembrane region" description="Helical" evidence="6">
    <location>
        <begin position="314"/>
        <end position="335"/>
    </location>
</feature>
<feature type="transmembrane region" description="Helical" evidence="6">
    <location>
        <begin position="43"/>
        <end position="61"/>
    </location>
</feature>
<evidence type="ECO:0008006" key="9">
    <source>
        <dbReference type="Google" id="ProtNLM"/>
    </source>
</evidence>
<name>A0ABS3CBA2_9BACT</name>
<organism evidence="7 8">
    <name type="scientific">Algoriphagus oliviformis</name>
    <dbReference type="NCBI Taxonomy" id="2811231"/>
    <lineage>
        <taxon>Bacteria</taxon>
        <taxon>Pseudomonadati</taxon>
        <taxon>Bacteroidota</taxon>
        <taxon>Cytophagia</taxon>
        <taxon>Cytophagales</taxon>
        <taxon>Cyclobacteriaceae</taxon>
        <taxon>Algoriphagus</taxon>
    </lineage>
</organism>
<evidence type="ECO:0000256" key="4">
    <source>
        <dbReference type="ARBA" id="ARBA00022989"/>
    </source>
</evidence>
<reference evidence="7 8" key="1">
    <citation type="submission" date="2021-03" db="EMBL/GenBank/DDBJ databases">
        <title>novel species isolated from a fishpond in China.</title>
        <authorList>
            <person name="Lu H."/>
            <person name="Cai Z."/>
        </authorList>
    </citation>
    <scope>NUCLEOTIDE SEQUENCE [LARGE SCALE GENOMIC DNA]</scope>
    <source>
        <strain evidence="7 8">H41</strain>
    </source>
</reference>
<dbReference type="EMBL" id="JAFKCT010000013">
    <property type="protein sequence ID" value="MBN7813445.1"/>
    <property type="molecule type" value="Genomic_DNA"/>
</dbReference>
<dbReference type="InterPro" id="IPR050833">
    <property type="entry name" value="Poly_Biosynth_Transport"/>
</dbReference>
<evidence type="ECO:0000256" key="5">
    <source>
        <dbReference type="ARBA" id="ARBA00023136"/>
    </source>
</evidence>
<dbReference type="InterPro" id="IPR002528">
    <property type="entry name" value="MATE_fam"/>
</dbReference>
<evidence type="ECO:0000313" key="7">
    <source>
        <dbReference type="EMBL" id="MBN7813445.1"/>
    </source>
</evidence>
<dbReference type="Proteomes" id="UP000664317">
    <property type="component" value="Unassembled WGS sequence"/>
</dbReference>
<keyword evidence="3 6" id="KW-0812">Transmembrane</keyword>
<sequence>MVRTDDKVVVKNSVFLFLRMLFNLLITFYSSRIVLNSLGINDFGIYSVVGGLVAMFGVLNGSMATTTSRFFAFEIGDGNLSKLRKTFSGSLIVNLFIALIVLIFSETIGLWWVENKLNIPPDRLNSATYVYHFSVLTLLVTIVQVPFNAIVLAYEKMKMFSYIEIVTSFLKFSGALLLLVDIKSDNLVFYSSTFFVASFIMLLVSVFLCYRIFYPIINLNSFDANVVKPILNFSFWDLFGNIANMARIQGSNILLNLQFGLSVNAAYSISNQIYGATGQLVNSFQFAINPRIIKSYATGDTGQFRKYVFYGSRFSFYIVLFAIIPIIYNVDYVLTLWLSNPPSYANVFTKLILIDTLINCLSGSLVVAAKAPQKIKYYQIVVSFLLFINIPLSYVFFNFGYEPEILFIIRIALSLLAFIYRIAYVRHIVEFTWKQYFNEVVSKVLVLSLLVTIFLILVEYFYGLANSFPVFVFQTLLLEFFLAVSVFCFGLLKKEKMFVFAKVKAYVYAYL</sequence>
<protein>
    <recommendedName>
        <fullName evidence="9">Na+-driven multidrug efflux pump</fullName>
    </recommendedName>
</protein>
<keyword evidence="4 6" id="KW-1133">Transmembrane helix</keyword>
<feature type="transmembrane region" description="Helical" evidence="6">
    <location>
        <begin position="444"/>
        <end position="465"/>
    </location>
</feature>
<feature type="transmembrane region" description="Helical" evidence="6">
    <location>
        <begin position="91"/>
        <end position="113"/>
    </location>
</feature>
<accession>A0ABS3CBA2</accession>
<feature type="transmembrane region" description="Helical" evidence="6">
    <location>
        <begin position="471"/>
        <end position="492"/>
    </location>
</feature>
<comment type="subcellular location">
    <subcellularLocation>
        <location evidence="1">Cell membrane</location>
        <topology evidence="1">Multi-pass membrane protein</topology>
    </subcellularLocation>
</comment>
<keyword evidence="2" id="KW-1003">Cell membrane</keyword>
<gene>
    <name evidence="7" type="ORF">J0A68_20990</name>
</gene>
<evidence type="ECO:0000313" key="8">
    <source>
        <dbReference type="Proteomes" id="UP000664317"/>
    </source>
</evidence>
<dbReference type="Pfam" id="PF01554">
    <property type="entry name" value="MatE"/>
    <property type="match status" value="1"/>
</dbReference>
<keyword evidence="8" id="KW-1185">Reference proteome</keyword>
<dbReference type="RefSeq" id="WP_206580220.1">
    <property type="nucleotide sequence ID" value="NZ_JAFKCT010000013.1"/>
</dbReference>
<keyword evidence="5 6" id="KW-0472">Membrane</keyword>
<evidence type="ECO:0000256" key="6">
    <source>
        <dbReference type="SAM" id="Phobius"/>
    </source>
</evidence>
<feature type="transmembrane region" description="Helical" evidence="6">
    <location>
        <begin position="347"/>
        <end position="368"/>
    </location>
</feature>
<dbReference type="PANTHER" id="PTHR30250">
    <property type="entry name" value="PST FAMILY PREDICTED COLANIC ACID TRANSPORTER"/>
    <property type="match status" value="1"/>
</dbReference>
<evidence type="ECO:0000256" key="1">
    <source>
        <dbReference type="ARBA" id="ARBA00004651"/>
    </source>
</evidence>
<feature type="transmembrane region" description="Helical" evidence="6">
    <location>
        <begin position="405"/>
        <end position="423"/>
    </location>
</feature>
<dbReference type="PANTHER" id="PTHR30250:SF26">
    <property type="entry name" value="PSMA PROTEIN"/>
    <property type="match status" value="1"/>
</dbReference>
<evidence type="ECO:0000256" key="3">
    <source>
        <dbReference type="ARBA" id="ARBA00022692"/>
    </source>
</evidence>
<evidence type="ECO:0000256" key="2">
    <source>
        <dbReference type="ARBA" id="ARBA00022475"/>
    </source>
</evidence>
<feature type="transmembrane region" description="Helical" evidence="6">
    <location>
        <begin position="133"/>
        <end position="154"/>
    </location>
</feature>
<comment type="caution">
    <text evidence="7">The sequence shown here is derived from an EMBL/GenBank/DDBJ whole genome shotgun (WGS) entry which is preliminary data.</text>
</comment>
<feature type="transmembrane region" description="Helical" evidence="6">
    <location>
        <begin position="188"/>
        <end position="210"/>
    </location>
</feature>
<feature type="transmembrane region" description="Helical" evidence="6">
    <location>
        <begin position="380"/>
        <end position="399"/>
    </location>
</feature>
<feature type="transmembrane region" description="Helical" evidence="6">
    <location>
        <begin position="161"/>
        <end position="182"/>
    </location>
</feature>
<proteinExistence type="predicted"/>